<accession>A0A1H3X1A5</accession>
<dbReference type="GO" id="GO:0003700">
    <property type="term" value="F:DNA-binding transcription factor activity"/>
    <property type="evidence" value="ECO:0007669"/>
    <property type="project" value="InterPro"/>
</dbReference>
<evidence type="ECO:0000256" key="3">
    <source>
        <dbReference type="ARBA" id="ARBA00023125"/>
    </source>
</evidence>
<evidence type="ECO:0000256" key="2">
    <source>
        <dbReference type="ARBA" id="ARBA00023015"/>
    </source>
</evidence>
<organism evidence="6 7">
    <name type="scientific">Marinobacterium iners DSM 11526</name>
    <dbReference type="NCBI Taxonomy" id="1122198"/>
    <lineage>
        <taxon>Bacteria</taxon>
        <taxon>Pseudomonadati</taxon>
        <taxon>Pseudomonadota</taxon>
        <taxon>Gammaproteobacteria</taxon>
        <taxon>Oceanospirillales</taxon>
        <taxon>Oceanospirillaceae</taxon>
        <taxon>Marinobacterium</taxon>
    </lineage>
</organism>
<dbReference type="InterPro" id="IPR036390">
    <property type="entry name" value="WH_DNA-bd_sf"/>
</dbReference>
<evidence type="ECO:0000256" key="4">
    <source>
        <dbReference type="ARBA" id="ARBA00023163"/>
    </source>
</evidence>
<dbReference type="Gene3D" id="1.10.10.10">
    <property type="entry name" value="Winged helix-like DNA-binding domain superfamily/Winged helix DNA-binding domain"/>
    <property type="match status" value="1"/>
</dbReference>
<dbReference type="SUPFAM" id="SSF46785">
    <property type="entry name" value="Winged helix' DNA-binding domain"/>
    <property type="match status" value="1"/>
</dbReference>
<dbReference type="PANTHER" id="PTHR30118:SF15">
    <property type="entry name" value="TRANSCRIPTIONAL REGULATORY PROTEIN"/>
    <property type="match status" value="1"/>
</dbReference>
<dbReference type="GO" id="GO:0003677">
    <property type="term" value="F:DNA binding"/>
    <property type="evidence" value="ECO:0007669"/>
    <property type="project" value="UniProtKB-KW"/>
</dbReference>
<dbReference type="OrthoDB" id="8839911at2"/>
<dbReference type="Gene3D" id="3.40.190.10">
    <property type="entry name" value="Periplasmic binding protein-like II"/>
    <property type="match status" value="2"/>
</dbReference>
<dbReference type="PANTHER" id="PTHR30118">
    <property type="entry name" value="HTH-TYPE TRANSCRIPTIONAL REGULATOR LEUO-RELATED"/>
    <property type="match status" value="1"/>
</dbReference>
<dbReference type="Pfam" id="PF03466">
    <property type="entry name" value="LysR_substrate"/>
    <property type="match status" value="1"/>
</dbReference>
<gene>
    <name evidence="6" type="ORF">SAMN02745729_1016</name>
</gene>
<dbReference type="STRING" id="1122198.SAMN02745729_1016"/>
<sequence length="305" mass="35143">MANENFDFNLIKVFCSIYETQSLTETADALSITQPAVSYALKKLRDSYNDPLFIRAEGKMIATSLANKIAPTLKNSKEMIQKSFYGVYDFDPRLSSRVFKFSMSDVSQIFFLPPICLTLEKYSPRISIETLQIEQNNIELNLHKGELDFAIGNLANQEEKFKNILIDKIFEDRFVCMVREDHPAGVDESNNFDLGRIKILSVRNNITDHCNQIKKMSSELHKNITLVVPNYAATPIIVSKSDYGVIIPLSIAKIYNHDNQFEIYEIDYPNNSIDVNLYSHVSYQEDPSIKWMRNLILKNFHHHNV</sequence>
<keyword evidence="3 6" id="KW-0238">DNA-binding</keyword>
<dbReference type="InterPro" id="IPR050389">
    <property type="entry name" value="LysR-type_TF"/>
</dbReference>
<dbReference type="AlphaFoldDB" id="A0A1H3X1A5"/>
<keyword evidence="4" id="KW-0804">Transcription</keyword>
<dbReference type="InterPro" id="IPR000847">
    <property type="entry name" value="LysR_HTH_N"/>
</dbReference>
<keyword evidence="2" id="KW-0805">Transcription regulation</keyword>
<evidence type="ECO:0000313" key="6">
    <source>
        <dbReference type="EMBL" id="SDZ93033.1"/>
    </source>
</evidence>
<feature type="domain" description="HTH lysR-type" evidence="5">
    <location>
        <begin position="6"/>
        <end position="63"/>
    </location>
</feature>
<protein>
    <submittedName>
        <fullName evidence="6">DNA-binding transcriptional regulator, LysR family</fullName>
    </submittedName>
</protein>
<dbReference type="RefSeq" id="WP_091821131.1">
    <property type="nucleotide sequence ID" value="NZ_FNRJ01000001.1"/>
</dbReference>
<dbReference type="SUPFAM" id="SSF53850">
    <property type="entry name" value="Periplasmic binding protein-like II"/>
    <property type="match status" value="1"/>
</dbReference>
<dbReference type="EMBL" id="FNRJ01000001">
    <property type="protein sequence ID" value="SDZ93033.1"/>
    <property type="molecule type" value="Genomic_DNA"/>
</dbReference>
<evidence type="ECO:0000259" key="5">
    <source>
        <dbReference type="PROSITE" id="PS50931"/>
    </source>
</evidence>
<proteinExistence type="inferred from homology"/>
<dbReference type="Proteomes" id="UP000242469">
    <property type="component" value="Unassembled WGS sequence"/>
</dbReference>
<dbReference type="PROSITE" id="PS50931">
    <property type="entry name" value="HTH_LYSR"/>
    <property type="match status" value="1"/>
</dbReference>
<evidence type="ECO:0000256" key="1">
    <source>
        <dbReference type="ARBA" id="ARBA00009437"/>
    </source>
</evidence>
<evidence type="ECO:0000313" key="7">
    <source>
        <dbReference type="Proteomes" id="UP000242469"/>
    </source>
</evidence>
<name>A0A1H3X1A5_9GAMM</name>
<dbReference type="InterPro" id="IPR036388">
    <property type="entry name" value="WH-like_DNA-bd_sf"/>
</dbReference>
<reference evidence="7" key="1">
    <citation type="submission" date="2016-10" db="EMBL/GenBank/DDBJ databases">
        <authorList>
            <person name="Varghese N."/>
            <person name="Submissions S."/>
        </authorList>
    </citation>
    <scope>NUCLEOTIDE SEQUENCE [LARGE SCALE GENOMIC DNA]</scope>
    <source>
        <strain evidence="7">DSM 11526</strain>
    </source>
</reference>
<keyword evidence="7" id="KW-1185">Reference proteome</keyword>
<comment type="similarity">
    <text evidence="1">Belongs to the LysR transcriptional regulatory family.</text>
</comment>
<dbReference type="PRINTS" id="PR00039">
    <property type="entry name" value="HTHLYSR"/>
</dbReference>
<dbReference type="InterPro" id="IPR005119">
    <property type="entry name" value="LysR_subst-bd"/>
</dbReference>
<dbReference type="Pfam" id="PF00126">
    <property type="entry name" value="HTH_1"/>
    <property type="match status" value="1"/>
</dbReference>